<comment type="caution">
    <text evidence="2">The sequence shown here is derived from an EMBL/GenBank/DDBJ whole genome shotgun (WGS) entry which is preliminary data.</text>
</comment>
<evidence type="ECO:0000256" key="1">
    <source>
        <dbReference type="SAM" id="MobiDB-lite"/>
    </source>
</evidence>
<proteinExistence type="predicted"/>
<reference evidence="2 3" key="1">
    <citation type="submission" date="2023-02" db="EMBL/GenBank/DDBJ databases">
        <title>LHISI_Scaffold_Assembly.</title>
        <authorList>
            <person name="Stuart O.P."/>
            <person name="Cleave R."/>
            <person name="Magrath M.J.L."/>
            <person name="Mikheyev A.S."/>
        </authorList>
    </citation>
    <scope>NUCLEOTIDE SEQUENCE [LARGE SCALE GENOMIC DNA]</scope>
    <source>
        <strain evidence="2">Daus_M_001</strain>
        <tissue evidence="2">Leg muscle</tissue>
    </source>
</reference>
<feature type="region of interest" description="Disordered" evidence="1">
    <location>
        <begin position="451"/>
        <end position="480"/>
    </location>
</feature>
<name>A0ABQ9IES6_9NEOP</name>
<gene>
    <name evidence="2" type="ORF">PR048_000499</name>
</gene>
<protein>
    <submittedName>
        <fullName evidence="2">Uncharacterized protein</fullName>
    </submittedName>
</protein>
<keyword evidence="3" id="KW-1185">Reference proteome</keyword>
<evidence type="ECO:0000313" key="2">
    <source>
        <dbReference type="EMBL" id="KAJ8895174.1"/>
    </source>
</evidence>
<dbReference type="Proteomes" id="UP001159363">
    <property type="component" value="Chromosome 1"/>
</dbReference>
<dbReference type="EMBL" id="JARBHB010000001">
    <property type="protein sequence ID" value="KAJ8895174.1"/>
    <property type="molecule type" value="Genomic_DNA"/>
</dbReference>
<organism evidence="2 3">
    <name type="scientific">Dryococelus australis</name>
    <dbReference type="NCBI Taxonomy" id="614101"/>
    <lineage>
        <taxon>Eukaryota</taxon>
        <taxon>Metazoa</taxon>
        <taxon>Ecdysozoa</taxon>
        <taxon>Arthropoda</taxon>
        <taxon>Hexapoda</taxon>
        <taxon>Insecta</taxon>
        <taxon>Pterygota</taxon>
        <taxon>Neoptera</taxon>
        <taxon>Polyneoptera</taxon>
        <taxon>Phasmatodea</taxon>
        <taxon>Verophasmatodea</taxon>
        <taxon>Anareolatae</taxon>
        <taxon>Phasmatidae</taxon>
        <taxon>Eurycanthinae</taxon>
        <taxon>Dryococelus</taxon>
    </lineage>
</organism>
<evidence type="ECO:0000313" key="3">
    <source>
        <dbReference type="Proteomes" id="UP001159363"/>
    </source>
</evidence>
<accession>A0ABQ9IES6</accession>
<sequence length="480" mass="52675">MVGGEQANRSTTAAPSPYLIFNSLEVKVHEASEKQSSDTRKTLYDRVKRCRERKIKVKASERVNVDRSVRGRHALVDNFLLVAVQPLRLHPATPLSDHPPSSSRQGLSVCVTCALCLGDPSPAFVPPRMSDGSNKQDRLSVPWLDYSHLNRVRSPAGSRVGIVPDGVAGRWVFTGISRPPCRPRISLTICTRLTSPSIGSQDLDVENRPNLFTHRNKIFCFTITASAIKTLMLRAIQISSLSQSLIITTATSVGGIAMAHLDHEIRVGCQLSIGRPGNGHLNPLECRSAPDYYPSPPPVLYLLFATLILYPLFSTPPIPSSVPVGLRLLLLTPPNHCRRKVRPILILLSACCPAEAHSTPFTPPVFRYDSSLSYFATRHRLDSVSSHPDSGFPGFSVITPKAMADSFPNPSSPCNLHQPIRVKRGELQWRGKREIPEKIYRPAASSGTIAKCKSLGTYPPRIEPDSPWREASSLTSSPPS</sequence>